<feature type="compositionally biased region" description="Low complexity" evidence="1">
    <location>
        <begin position="83"/>
        <end position="97"/>
    </location>
</feature>
<comment type="caution">
    <text evidence="3">The sequence shown here is derived from an EMBL/GenBank/DDBJ whole genome shotgun (WGS) entry which is preliminary data.</text>
</comment>
<dbReference type="InterPro" id="IPR049981">
    <property type="entry name" value="SPy_0802-like"/>
</dbReference>
<protein>
    <submittedName>
        <fullName evidence="3">30S ribosomal protein S15</fullName>
    </submittedName>
</protein>
<feature type="region of interest" description="Disordered" evidence="1">
    <location>
        <begin position="1"/>
        <end position="29"/>
    </location>
</feature>
<keyword evidence="2" id="KW-0812">Transmembrane</keyword>
<proteinExistence type="predicted"/>
<dbReference type="EMBL" id="NCVL01000055">
    <property type="protein sequence ID" value="ORP02375.1"/>
    <property type="molecule type" value="Genomic_DNA"/>
</dbReference>
<keyword evidence="3" id="KW-0687">Ribonucleoprotein</keyword>
<evidence type="ECO:0000256" key="2">
    <source>
        <dbReference type="SAM" id="Phobius"/>
    </source>
</evidence>
<reference evidence="3 4" key="1">
    <citation type="journal article" date="2016" name="Eur. J. Clin. Microbiol. Infect. Dis.">
        <title>Whole genome sequencing as a tool for phylogenetic analysis of clinical strains of Mitis group streptococci.</title>
        <authorList>
            <person name="Rasmussen L.H."/>
            <person name="Dargis R."/>
            <person name="Hojholt K."/>
            <person name="Christensen J.J."/>
            <person name="Skovgaard O."/>
            <person name="Justesen U.S."/>
            <person name="Rosenvinge F.S."/>
            <person name="Moser C."/>
            <person name="Lukjancenko O."/>
            <person name="Rasmussen S."/>
            <person name="Nielsen X.C."/>
        </authorList>
    </citation>
    <scope>NUCLEOTIDE SEQUENCE [LARGE SCALE GENOMIC DNA]</scope>
    <source>
        <strain evidence="3 4">OD_310347_11</strain>
    </source>
</reference>
<evidence type="ECO:0000313" key="3">
    <source>
        <dbReference type="EMBL" id="ORP02375.1"/>
    </source>
</evidence>
<dbReference type="AlphaFoldDB" id="A0A1X1KSF9"/>
<evidence type="ECO:0000256" key="1">
    <source>
        <dbReference type="SAM" id="MobiDB-lite"/>
    </source>
</evidence>
<gene>
    <name evidence="3" type="ORF">B7694_09050</name>
</gene>
<dbReference type="RefSeq" id="WP_084954338.1">
    <property type="nucleotide sequence ID" value="NZ_JALDVU010000005.1"/>
</dbReference>
<dbReference type="Proteomes" id="UP000193505">
    <property type="component" value="Unassembled WGS sequence"/>
</dbReference>
<organism evidence="3 4">
    <name type="scientific">Streptococcus mitis</name>
    <dbReference type="NCBI Taxonomy" id="28037"/>
    <lineage>
        <taxon>Bacteria</taxon>
        <taxon>Bacillati</taxon>
        <taxon>Bacillota</taxon>
        <taxon>Bacilli</taxon>
        <taxon>Lactobacillales</taxon>
        <taxon>Streptococcaceae</taxon>
        <taxon>Streptococcus</taxon>
        <taxon>Streptococcus mitis group</taxon>
    </lineage>
</organism>
<dbReference type="NCBIfam" id="NF042931">
    <property type="entry name" value="SAG1386_EF1546"/>
    <property type="match status" value="1"/>
</dbReference>
<evidence type="ECO:0000313" key="4">
    <source>
        <dbReference type="Proteomes" id="UP000193505"/>
    </source>
</evidence>
<name>A0A1X1KSF9_STRMT</name>
<dbReference type="GO" id="GO:0005840">
    <property type="term" value="C:ribosome"/>
    <property type="evidence" value="ECO:0007669"/>
    <property type="project" value="UniProtKB-KW"/>
</dbReference>
<sequence>MAKEPWQEDIYENQEEQTRTERRQRNQKGTDVVANRVLTILASLFFVIVVAMIIVLIYLSSGGSNRTAALKDFYDSDTKVEQVSSTSSSSSEQASSSSEEKVEESSSSSEHPTDPEGTTKVMAGEGEAAIAARAGISIAQLEALNPGHMATGSWFANPGDVIKTR</sequence>
<keyword evidence="2" id="KW-0472">Membrane</keyword>
<keyword evidence="2" id="KW-1133">Transmembrane helix</keyword>
<keyword evidence="3" id="KW-0689">Ribosomal protein</keyword>
<feature type="region of interest" description="Disordered" evidence="1">
    <location>
        <begin position="83"/>
        <end position="124"/>
    </location>
</feature>
<feature type="transmembrane region" description="Helical" evidence="2">
    <location>
        <begin position="37"/>
        <end position="59"/>
    </location>
</feature>
<accession>A0A1X1KSF9</accession>